<proteinExistence type="predicted"/>
<feature type="compositionally biased region" description="Basic and acidic residues" evidence="1">
    <location>
        <begin position="278"/>
        <end position="308"/>
    </location>
</feature>
<reference evidence="2" key="1">
    <citation type="submission" date="2020-05" db="EMBL/GenBank/DDBJ databases">
        <authorList>
            <person name="Chiriac C."/>
            <person name="Salcher M."/>
            <person name="Ghai R."/>
            <person name="Kavagutti S V."/>
        </authorList>
    </citation>
    <scope>NUCLEOTIDE SEQUENCE</scope>
</reference>
<sequence>MTDDDQRRSRPERSGRPSRDAPSGRGQRRGDDERPVWQQRVEMQRDPNREKSPIIPEAITPNDVDLIVRVQLKTLTAENAEMVARHLAMVSLLIDQDPELAHKHALSAARRAGRIAVVRETVGVTAYTVGDYPLALRELLAHRRISGSNDQLPLIVDSERGMNRPDRALKMAREVDRKTLTPAVRVNLAIAASGARLDLGENELALSELEIPELNPAKVFDFSPPLFRAYANTLEVLGRLDDSKKWADLAQRAEVALAGGNDDVLEVLEEIEIPKFADRPRIDPANKPRRPFEKKQFEKRGFGKDNRGFDGPGTSRRGAPRGR</sequence>
<gene>
    <name evidence="2" type="ORF">UFOPK2032_00767</name>
</gene>
<dbReference type="AlphaFoldDB" id="A0A6J6J9P4"/>
<dbReference type="EMBL" id="CAEZVM010000027">
    <property type="protein sequence ID" value="CAB4633253.1"/>
    <property type="molecule type" value="Genomic_DNA"/>
</dbReference>
<evidence type="ECO:0000256" key="1">
    <source>
        <dbReference type="SAM" id="MobiDB-lite"/>
    </source>
</evidence>
<name>A0A6J6J9P4_9ZZZZ</name>
<organism evidence="2">
    <name type="scientific">freshwater metagenome</name>
    <dbReference type="NCBI Taxonomy" id="449393"/>
    <lineage>
        <taxon>unclassified sequences</taxon>
        <taxon>metagenomes</taxon>
        <taxon>ecological metagenomes</taxon>
    </lineage>
</organism>
<feature type="region of interest" description="Disordered" evidence="1">
    <location>
        <begin position="1"/>
        <end position="55"/>
    </location>
</feature>
<accession>A0A6J6J9P4</accession>
<feature type="region of interest" description="Disordered" evidence="1">
    <location>
        <begin position="278"/>
        <end position="323"/>
    </location>
</feature>
<feature type="compositionally biased region" description="Basic and acidic residues" evidence="1">
    <location>
        <begin position="1"/>
        <end position="19"/>
    </location>
</feature>
<evidence type="ECO:0000313" key="2">
    <source>
        <dbReference type="EMBL" id="CAB4633253.1"/>
    </source>
</evidence>
<protein>
    <submittedName>
        <fullName evidence="2">Unannotated protein</fullName>
    </submittedName>
</protein>
<feature type="compositionally biased region" description="Basic and acidic residues" evidence="1">
    <location>
        <begin position="42"/>
        <end position="52"/>
    </location>
</feature>